<name>A0AC60PP88_IXOPE</name>
<comment type="caution">
    <text evidence="1">The sequence shown here is derived from an EMBL/GenBank/DDBJ whole genome shotgun (WGS) entry which is preliminary data.</text>
</comment>
<reference evidence="1 2" key="1">
    <citation type="journal article" date="2020" name="Cell">
        <title>Large-Scale Comparative Analyses of Tick Genomes Elucidate Their Genetic Diversity and Vector Capacities.</title>
        <authorList>
            <consortium name="Tick Genome and Microbiome Consortium (TIGMIC)"/>
            <person name="Jia N."/>
            <person name="Wang J."/>
            <person name="Shi W."/>
            <person name="Du L."/>
            <person name="Sun Y."/>
            <person name="Zhan W."/>
            <person name="Jiang J.F."/>
            <person name="Wang Q."/>
            <person name="Zhang B."/>
            <person name="Ji P."/>
            <person name="Bell-Sakyi L."/>
            <person name="Cui X.M."/>
            <person name="Yuan T.T."/>
            <person name="Jiang B.G."/>
            <person name="Yang W.F."/>
            <person name="Lam T.T."/>
            <person name="Chang Q.C."/>
            <person name="Ding S.J."/>
            <person name="Wang X.J."/>
            <person name="Zhu J.G."/>
            <person name="Ruan X.D."/>
            <person name="Zhao L."/>
            <person name="Wei J.T."/>
            <person name="Ye R.Z."/>
            <person name="Que T.C."/>
            <person name="Du C.H."/>
            <person name="Zhou Y.H."/>
            <person name="Cheng J.X."/>
            <person name="Dai P.F."/>
            <person name="Guo W.B."/>
            <person name="Han X.H."/>
            <person name="Huang E.J."/>
            <person name="Li L.F."/>
            <person name="Wei W."/>
            <person name="Gao Y.C."/>
            <person name="Liu J.Z."/>
            <person name="Shao H.Z."/>
            <person name="Wang X."/>
            <person name="Wang C.C."/>
            <person name="Yang T.C."/>
            <person name="Huo Q.B."/>
            <person name="Li W."/>
            <person name="Chen H.Y."/>
            <person name="Chen S.E."/>
            <person name="Zhou L.G."/>
            <person name="Ni X.B."/>
            <person name="Tian J.H."/>
            <person name="Sheng Y."/>
            <person name="Liu T."/>
            <person name="Pan Y.S."/>
            <person name="Xia L.Y."/>
            <person name="Li J."/>
            <person name="Zhao F."/>
            <person name="Cao W.C."/>
        </authorList>
    </citation>
    <scope>NUCLEOTIDE SEQUENCE [LARGE SCALE GENOMIC DNA]</scope>
    <source>
        <strain evidence="1">Iper-2018</strain>
    </source>
</reference>
<proteinExistence type="predicted"/>
<dbReference type="EMBL" id="JABSTQ010010191">
    <property type="protein sequence ID" value="KAG0422715.1"/>
    <property type="molecule type" value="Genomic_DNA"/>
</dbReference>
<organism evidence="1 2">
    <name type="scientific">Ixodes persulcatus</name>
    <name type="common">Taiga tick</name>
    <dbReference type="NCBI Taxonomy" id="34615"/>
    <lineage>
        <taxon>Eukaryota</taxon>
        <taxon>Metazoa</taxon>
        <taxon>Ecdysozoa</taxon>
        <taxon>Arthropoda</taxon>
        <taxon>Chelicerata</taxon>
        <taxon>Arachnida</taxon>
        <taxon>Acari</taxon>
        <taxon>Parasitiformes</taxon>
        <taxon>Ixodida</taxon>
        <taxon>Ixodoidea</taxon>
        <taxon>Ixodidae</taxon>
        <taxon>Ixodinae</taxon>
        <taxon>Ixodes</taxon>
    </lineage>
</organism>
<dbReference type="Proteomes" id="UP000805193">
    <property type="component" value="Unassembled WGS sequence"/>
</dbReference>
<evidence type="ECO:0000313" key="1">
    <source>
        <dbReference type="EMBL" id="KAG0422715.1"/>
    </source>
</evidence>
<protein>
    <submittedName>
        <fullName evidence="1">Uncharacterized protein</fullName>
    </submittedName>
</protein>
<keyword evidence="2" id="KW-1185">Reference proteome</keyword>
<evidence type="ECO:0000313" key="2">
    <source>
        <dbReference type="Proteomes" id="UP000805193"/>
    </source>
</evidence>
<accession>A0AC60PP88</accession>
<sequence>MTTYLTVVVDFAMDRDISRWNAVLLITCCAAVDMVSRLASGWITDKGFLRRSSMMTLHFLLSATSLHLVPLCHSYTLIVLMSVILGWCNGATIVLIPVFLMELVDASKFSVCYGTATFLAGLPMLARPAIIGYFRDTLGDYRGLFWLLGTLSACNVILWIPATKRYVTNARTINWRRLTTFAAACEQYLRSVKKKKKRKAVRELLKSRKTLGEYATIVRQMYEDPDGRDFFECFRMSRARMQLSSRAKHLLHCCLCVGVLLIVEVFTGGIHLWKFSYDEVDPVRQYGWPWTIFLYLMRLLTVLALPQCICNCLGLLLYNAFPEKVRLKGSPLLAPFVCIRVVTRGDYADLVRGNVARNIETCADVGLENFIVEVVTDKALGLAKHPRIREVVVPTTYRPKSGALFKARALQYCLEDDVNILSDDDWIVHLDEETLLTEDSVRGILNFAFDGRHAFGQGLITYANERVVNWVTTLADSFRVADDMGKLRFQFWAFHRPLFGWKGSYVVARAGAERRVSFDHGLDGSVAEDCFFSMVAYREGYTFDFIPGEMWEKSPFSFWDFLQQRKRWMQGIFLVVHSGAIPIRHKLLLSFALYSWATIPLSTSNLVLAALWPIPCPTPLNFLCAFVGAMNIYMYVFGVIKSFSLYRLGPVRFLLCLFGAVSTIPFNVVIENIAVLWGCFGHKYRFYVVAKQLANPINV</sequence>
<gene>
    <name evidence="1" type="ORF">HPB47_001483</name>
</gene>